<accession>F4WKL3</accession>
<reference evidence="1" key="1">
    <citation type="submission" date="2011-02" db="EMBL/GenBank/DDBJ databases">
        <title>The genome of the leaf-cutting ant Acromyrmex echinatior suggests key adaptations to social evolution and fungus farming.</title>
        <authorList>
            <person name="Nygaard S."/>
            <person name="Zhang G."/>
        </authorList>
    </citation>
    <scope>NUCLEOTIDE SEQUENCE</scope>
</reference>
<evidence type="ECO:0000313" key="2">
    <source>
        <dbReference type="Proteomes" id="UP000007755"/>
    </source>
</evidence>
<dbReference type="EMBL" id="GL888202">
    <property type="protein sequence ID" value="EGI65263.1"/>
    <property type="molecule type" value="Genomic_DNA"/>
</dbReference>
<proteinExistence type="predicted"/>
<dbReference type="Proteomes" id="UP000007755">
    <property type="component" value="Unassembled WGS sequence"/>
</dbReference>
<organism evidence="2">
    <name type="scientific">Acromyrmex echinatior</name>
    <name type="common">Panamanian leafcutter ant</name>
    <name type="synonym">Acromyrmex octospinosus echinatior</name>
    <dbReference type="NCBI Taxonomy" id="103372"/>
    <lineage>
        <taxon>Eukaryota</taxon>
        <taxon>Metazoa</taxon>
        <taxon>Ecdysozoa</taxon>
        <taxon>Arthropoda</taxon>
        <taxon>Hexapoda</taxon>
        <taxon>Insecta</taxon>
        <taxon>Pterygota</taxon>
        <taxon>Neoptera</taxon>
        <taxon>Endopterygota</taxon>
        <taxon>Hymenoptera</taxon>
        <taxon>Apocrita</taxon>
        <taxon>Aculeata</taxon>
        <taxon>Formicoidea</taxon>
        <taxon>Formicidae</taxon>
        <taxon>Myrmicinae</taxon>
        <taxon>Acromyrmex</taxon>
    </lineage>
</organism>
<gene>
    <name evidence="1" type="ORF">G5I_06281</name>
</gene>
<dbReference type="InParanoid" id="F4WKL3"/>
<protein>
    <submittedName>
        <fullName evidence="1">Uncharacterized protein</fullName>
    </submittedName>
</protein>
<sequence>MELESYSPADTHVRRYPCLALVGQISDRSCLNRPDHQELCVDGGDTESDGDLVKPIATYLSTSPCKCARLWQAPRVNETASFFSHYYNLFQAIENAFSVISAALGGPKHQ</sequence>
<name>F4WKL3_ACREC</name>
<dbReference type="AlphaFoldDB" id="F4WKL3"/>
<keyword evidence="2" id="KW-1185">Reference proteome</keyword>
<evidence type="ECO:0000313" key="1">
    <source>
        <dbReference type="EMBL" id="EGI65263.1"/>
    </source>
</evidence>